<dbReference type="PANTHER" id="PTHR30193">
    <property type="entry name" value="ABC TRANSPORTER PERMEASE PROTEIN"/>
    <property type="match status" value="1"/>
</dbReference>
<dbReference type="InterPro" id="IPR051393">
    <property type="entry name" value="ABC_transporter_permease"/>
</dbReference>
<dbReference type="SUPFAM" id="SSF161098">
    <property type="entry name" value="MetI-like"/>
    <property type="match status" value="1"/>
</dbReference>
<dbReference type="PROSITE" id="PS50928">
    <property type="entry name" value="ABC_TM1"/>
    <property type="match status" value="1"/>
</dbReference>
<evidence type="ECO:0000256" key="7">
    <source>
        <dbReference type="RuleBase" id="RU363032"/>
    </source>
</evidence>
<feature type="transmembrane region" description="Helical" evidence="7">
    <location>
        <begin position="45"/>
        <end position="73"/>
    </location>
</feature>
<evidence type="ECO:0000256" key="4">
    <source>
        <dbReference type="ARBA" id="ARBA00022692"/>
    </source>
</evidence>
<accession>A0A9D2THH5</accession>
<evidence type="ECO:0000256" key="3">
    <source>
        <dbReference type="ARBA" id="ARBA00022475"/>
    </source>
</evidence>
<evidence type="ECO:0000313" key="11">
    <source>
        <dbReference type="Proteomes" id="UP000823854"/>
    </source>
</evidence>
<reference evidence="10" key="1">
    <citation type="journal article" date="2021" name="PeerJ">
        <title>Extensive microbial diversity within the chicken gut microbiome revealed by metagenomics and culture.</title>
        <authorList>
            <person name="Gilroy R."/>
            <person name="Ravi A."/>
            <person name="Getino M."/>
            <person name="Pursley I."/>
            <person name="Horton D.L."/>
            <person name="Alikhan N.F."/>
            <person name="Baker D."/>
            <person name="Gharbi K."/>
            <person name="Hall N."/>
            <person name="Watson M."/>
            <person name="Adriaenssens E.M."/>
            <person name="Foster-Nyarko E."/>
            <person name="Jarju S."/>
            <person name="Secka A."/>
            <person name="Antonio M."/>
            <person name="Oren A."/>
            <person name="Chaudhuri R.R."/>
            <person name="La Ragione R."/>
            <person name="Hildebrand F."/>
            <person name="Pallen M.J."/>
        </authorList>
    </citation>
    <scope>NUCLEOTIDE SEQUENCE</scope>
    <source>
        <strain evidence="10">CHK130-7132</strain>
    </source>
</reference>
<feature type="transmembrane region" description="Helical" evidence="7">
    <location>
        <begin position="191"/>
        <end position="211"/>
    </location>
</feature>
<reference evidence="10" key="2">
    <citation type="submission" date="2021-04" db="EMBL/GenBank/DDBJ databases">
        <authorList>
            <person name="Gilroy R."/>
        </authorList>
    </citation>
    <scope>NUCLEOTIDE SEQUENCE</scope>
    <source>
        <strain evidence="10">CHK130-7132</strain>
    </source>
</reference>
<comment type="caution">
    <text evidence="10">The sequence shown here is derived from an EMBL/GenBank/DDBJ whole genome shotgun (WGS) entry which is preliminary data.</text>
</comment>
<dbReference type="Pfam" id="PF00528">
    <property type="entry name" value="BPD_transp_1"/>
    <property type="match status" value="1"/>
</dbReference>
<protein>
    <submittedName>
        <fullName evidence="10">Sugar ABC transporter permease</fullName>
    </submittedName>
</protein>
<dbReference type="SUPFAM" id="SSF160964">
    <property type="entry name" value="MalF N-terminal region-like"/>
    <property type="match status" value="1"/>
</dbReference>
<keyword evidence="5 7" id="KW-1133">Transmembrane helix</keyword>
<feature type="transmembrane region" description="Helical" evidence="7">
    <location>
        <begin position="139"/>
        <end position="159"/>
    </location>
</feature>
<keyword evidence="4 7" id="KW-0812">Transmembrane</keyword>
<evidence type="ECO:0000259" key="9">
    <source>
        <dbReference type="PROSITE" id="PS50928"/>
    </source>
</evidence>
<organism evidence="10 11">
    <name type="scientific">Candidatus Brachybacterium intestinipullorum</name>
    <dbReference type="NCBI Taxonomy" id="2838512"/>
    <lineage>
        <taxon>Bacteria</taxon>
        <taxon>Bacillati</taxon>
        <taxon>Actinomycetota</taxon>
        <taxon>Actinomycetes</taxon>
        <taxon>Micrococcales</taxon>
        <taxon>Dermabacteraceae</taxon>
        <taxon>Brachybacterium</taxon>
    </lineage>
</organism>
<sequence>MSAVDAPPAGRRFGAGPARPVSGRGPAPARRTGTTSDLHRRERRWAAAFIAPVVLGFVLFAVLPFCFSLYAAFTNWNGLSAPTFTGLENFRLMMADDYFWQALWNTLFLMIGIPIGLSISLVLAMAMNRRMPGRSVFRVIYYLPVVTSLAAISILWQWAFNGDFGLINQGLALIGIDGPNWLQEASTSKPALVLMMVWKGLGFSMLLYLAALQSVPRSLYEAAELDGAGAWGTFRHITFPMLRPVTFFLVVTNIIGGSQVFTEVNIMTPNGGPEFSTATIVWYIWQKGFQNLQLGYATAMSLVLGLLVFIITLIQFRLNARNSFSVE</sequence>
<dbReference type="InterPro" id="IPR000515">
    <property type="entry name" value="MetI-like"/>
</dbReference>
<dbReference type="InterPro" id="IPR035906">
    <property type="entry name" value="MetI-like_sf"/>
</dbReference>
<dbReference type="EMBL" id="DWWC01000226">
    <property type="protein sequence ID" value="HJC70194.1"/>
    <property type="molecule type" value="Genomic_DNA"/>
</dbReference>
<dbReference type="Gene3D" id="1.10.3720.10">
    <property type="entry name" value="MetI-like"/>
    <property type="match status" value="1"/>
</dbReference>
<keyword evidence="3" id="KW-1003">Cell membrane</keyword>
<feature type="transmembrane region" description="Helical" evidence="7">
    <location>
        <begin position="245"/>
        <end position="262"/>
    </location>
</feature>
<feature type="transmembrane region" description="Helical" evidence="7">
    <location>
        <begin position="102"/>
        <end position="127"/>
    </location>
</feature>
<proteinExistence type="inferred from homology"/>
<dbReference type="CDD" id="cd06261">
    <property type="entry name" value="TM_PBP2"/>
    <property type="match status" value="1"/>
</dbReference>
<keyword evidence="2 7" id="KW-0813">Transport</keyword>
<feature type="region of interest" description="Disordered" evidence="8">
    <location>
        <begin position="1"/>
        <end position="38"/>
    </location>
</feature>
<evidence type="ECO:0000313" key="10">
    <source>
        <dbReference type="EMBL" id="HJC70194.1"/>
    </source>
</evidence>
<feature type="transmembrane region" description="Helical" evidence="7">
    <location>
        <begin position="294"/>
        <end position="314"/>
    </location>
</feature>
<comment type="subcellular location">
    <subcellularLocation>
        <location evidence="1 7">Cell membrane</location>
        <topology evidence="1 7">Multi-pass membrane protein</topology>
    </subcellularLocation>
</comment>
<evidence type="ECO:0000256" key="2">
    <source>
        <dbReference type="ARBA" id="ARBA00022448"/>
    </source>
</evidence>
<dbReference type="GO" id="GO:0055085">
    <property type="term" value="P:transmembrane transport"/>
    <property type="evidence" value="ECO:0007669"/>
    <property type="project" value="InterPro"/>
</dbReference>
<evidence type="ECO:0000256" key="6">
    <source>
        <dbReference type="ARBA" id="ARBA00023136"/>
    </source>
</evidence>
<dbReference type="PANTHER" id="PTHR30193:SF37">
    <property type="entry name" value="INNER MEMBRANE ABC TRANSPORTER PERMEASE PROTEIN YCJO"/>
    <property type="match status" value="1"/>
</dbReference>
<gene>
    <name evidence="10" type="ORF">H9932_11070</name>
</gene>
<dbReference type="AlphaFoldDB" id="A0A9D2THH5"/>
<name>A0A9D2THH5_9MICO</name>
<feature type="domain" description="ABC transmembrane type-1" evidence="9">
    <location>
        <begin position="102"/>
        <end position="315"/>
    </location>
</feature>
<dbReference type="Proteomes" id="UP000823854">
    <property type="component" value="Unassembled WGS sequence"/>
</dbReference>
<evidence type="ECO:0000256" key="5">
    <source>
        <dbReference type="ARBA" id="ARBA00022989"/>
    </source>
</evidence>
<evidence type="ECO:0000256" key="1">
    <source>
        <dbReference type="ARBA" id="ARBA00004651"/>
    </source>
</evidence>
<evidence type="ECO:0000256" key="8">
    <source>
        <dbReference type="SAM" id="MobiDB-lite"/>
    </source>
</evidence>
<dbReference type="GO" id="GO:0005886">
    <property type="term" value="C:plasma membrane"/>
    <property type="evidence" value="ECO:0007669"/>
    <property type="project" value="UniProtKB-SubCell"/>
</dbReference>
<comment type="similarity">
    <text evidence="7">Belongs to the binding-protein-dependent transport system permease family.</text>
</comment>
<keyword evidence="6 7" id="KW-0472">Membrane</keyword>